<dbReference type="InterPro" id="IPR019888">
    <property type="entry name" value="Tscrpt_reg_AsnC-like"/>
</dbReference>
<dbReference type="PANTHER" id="PTHR30154:SF34">
    <property type="entry name" value="TRANSCRIPTIONAL REGULATOR AZLB"/>
    <property type="match status" value="1"/>
</dbReference>
<dbReference type="PANTHER" id="PTHR30154">
    <property type="entry name" value="LEUCINE-RESPONSIVE REGULATORY PROTEIN"/>
    <property type="match status" value="1"/>
</dbReference>
<dbReference type="InterPro" id="IPR036388">
    <property type="entry name" value="WH-like_DNA-bd_sf"/>
</dbReference>
<proteinExistence type="predicted"/>
<dbReference type="SUPFAM" id="SSF46785">
    <property type="entry name" value="Winged helix' DNA-binding domain"/>
    <property type="match status" value="1"/>
</dbReference>
<dbReference type="GO" id="GO:0043565">
    <property type="term" value="F:sequence-specific DNA binding"/>
    <property type="evidence" value="ECO:0007669"/>
    <property type="project" value="InterPro"/>
</dbReference>
<organism evidence="5 6">
    <name type="scientific">Palleronia abyssalis</name>
    <dbReference type="NCBI Taxonomy" id="1501240"/>
    <lineage>
        <taxon>Bacteria</taxon>
        <taxon>Pseudomonadati</taxon>
        <taxon>Pseudomonadota</taxon>
        <taxon>Alphaproteobacteria</taxon>
        <taxon>Rhodobacterales</taxon>
        <taxon>Roseobacteraceae</taxon>
        <taxon>Palleronia</taxon>
    </lineage>
</organism>
<reference evidence="5 6" key="1">
    <citation type="submission" date="2018-03" db="EMBL/GenBank/DDBJ databases">
        <authorList>
            <person name="Keele B.F."/>
        </authorList>
    </citation>
    <scope>NUCLEOTIDE SEQUENCE [LARGE SCALE GENOMIC DNA]</scope>
    <source>
        <strain evidence="5 6">CECT 8504</strain>
    </source>
</reference>
<dbReference type="PRINTS" id="PR00033">
    <property type="entry name" value="HTHASNC"/>
</dbReference>
<keyword evidence="3" id="KW-0804">Transcription</keyword>
<dbReference type="SMART" id="SM00344">
    <property type="entry name" value="HTH_ASNC"/>
    <property type="match status" value="1"/>
</dbReference>
<dbReference type="InterPro" id="IPR000485">
    <property type="entry name" value="AsnC-type_HTH_dom"/>
</dbReference>
<dbReference type="AlphaFoldDB" id="A0A2R8C046"/>
<dbReference type="GO" id="GO:0043200">
    <property type="term" value="P:response to amino acid"/>
    <property type="evidence" value="ECO:0007669"/>
    <property type="project" value="TreeGrafter"/>
</dbReference>
<evidence type="ECO:0000259" key="4">
    <source>
        <dbReference type="PROSITE" id="PS50956"/>
    </source>
</evidence>
<feature type="domain" description="HTH asnC-type" evidence="4">
    <location>
        <begin position="2"/>
        <end position="63"/>
    </location>
</feature>
<dbReference type="GO" id="GO:0005829">
    <property type="term" value="C:cytosol"/>
    <property type="evidence" value="ECO:0007669"/>
    <property type="project" value="TreeGrafter"/>
</dbReference>
<accession>A0A2R8C046</accession>
<evidence type="ECO:0000313" key="6">
    <source>
        <dbReference type="Proteomes" id="UP000244912"/>
    </source>
</evidence>
<dbReference type="InterPro" id="IPR011008">
    <property type="entry name" value="Dimeric_a/b-barrel"/>
</dbReference>
<protein>
    <submittedName>
        <fullName evidence="5">DNA-binding transcriptional activator DecR</fullName>
    </submittedName>
</protein>
<sequence length="151" mass="17334">MLDDTDRRLLRQLQKNPSATLSALAGRAQVSPQLAARRFEKLRQSGVLKGRHARIDWRALGFEIAVSLRFTLDKTDPRSFDSFMEKARAVPEVVEIQTFLGRVDIRLSVIARDLADYHRIYRERILTLPHIADIEALMQVATLKTDERLPL</sequence>
<evidence type="ECO:0000256" key="3">
    <source>
        <dbReference type="ARBA" id="ARBA00023163"/>
    </source>
</evidence>
<keyword evidence="1" id="KW-0805">Transcription regulation</keyword>
<dbReference type="InterPro" id="IPR019887">
    <property type="entry name" value="Tscrpt_reg_AsnC/Lrp_C"/>
</dbReference>
<dbReference type="SUPFAM" id="SSF54909">
    <property type="entry name" value="Dimeric alpha+beta barrel"/>
    <property type="match status" value="1"/>
</dbReference>
<dbReference type="OrthoDB" id="7853257at2"/>
<dbReference type="InterPro" id="IPR036390">
    <property type="entry name" value="WH_DNA-bd_sf"/>
</dbReference>
<evidence type="ECO:0000256" key="1">
    <source>
        <dbReference type="ARBA" id="ARBA00023015"/>
    </source>
</evidence>
<dbReference type="PROSITE" id="PS50956">
    <property type="entry name" value="HTH_ASNC_2"/>
    <property type="match status" value="1"/>
</dbReference>
<keyword evidence="6" id="KW-1185">Reference proteome</keyword>
<keyword evidence="2 5" id="KW-0238">DNA-binding</keyword>
<evidence type="ECO:0000313" key="5">
    <source>
        <dbReference type="EMBL" id="SPJ25743.1"/>
    </source>
</evidence>
<dbReference type="Gene3D" id="3.30.70.920">
    <property type="match status" value="1"/>
</dbReference>
<dbReference type="Pfam" id="PF01037">
    <property type="entry name" value="AsnC_trans_reg"/>
    <property type="match status" value="1"/>
</dbReference>
<evidence type="ECO:0000256" key="2">
    <source>
        <dbReference type="ARBA" id="ARBA00023125"/>
    </source>
</evidence>
<dbReference type="RefSeq" id="WP_108895475.1">
    <property type="nucleotide sequence ID" value="NZ_ONZF01000011.1"/>
</dbReference>
<dbReference type="Proteomes" id="UP000244912">
    <property type="component" value="Unassembled WGS sequence"/>
</dbReference>
<dbReference type="EMBL" id="ONZF01000011">
    <property type="protein sequence ID" value="SPJ25743.1"/>
    <property type="molecule type" value="Genomic_DNA"/>
</dbReference>
<gene>
    <name evidence="5" type="primary">decR_3</name>
    <name evidence="5" type="ORF">PAA8504_03594</name>
</gene>
<dbReference type="Pfam" id="PF13412">
    <property type="entry name" value="HTH_24"/>
    <property type="match status" value="1"/>
</dbReference>
<dbReference type="Gene3D" id="1.10.10.10">
    <property type="entry name" value="Winged helix-like DNA-binding domain superfamily/Winged helix DNA-binding domain"/>
    <property type="match status" value="1"/>
</dbReference>
<name>A0A2R8C046_9RHOB</name>